<dbReference type="Pfam" id="PF15232">
    <property type="entry name" value="DUF4585"/>
    <property type="match status" value="1"/>
</dbReference>
<dbReference type="PANTHER" id="PTHR33775:SF4">
    <property type="entry name" value="CHROMOSOME 4 OPEN READING FRAME 54"/>
    <property type="match status" value="1"/>
</dbReference>
<dbReference type="Ensembl" id="ENSELUT00000103373.1">
    <property type="protein sequence ID" value="ENSELUP00000093213.1"/>
    <property type="gene ID" value="ENSELUG00000036257.1"/>
</dbReference>
<dbReference type="Ensembl" id="ENSELUT00000106442.1">
    <property type="protein sequence ID" value="ENSELUP00000084631.1"/>
    <property type="gene ID" value="ENSELUG00000036257.1"/>
</dbReference>
<feature type="domain" description="DUF4585" evidence="2">
    <location>
        <begin position="1310"/>
        <end position="1386"/>
    </location>
</feature>
<name>A0AAY5K436_ESOLU</name>
<keyword evidence="4" id="KW-1185">Reference proteome</keyword>
<dbReference type="PANTHER" id="PTHR33775">
    <property type="entry name" value="CARDIAC-ENRICHED FHL2-INTERACTING PROTEIN-RELATED"/>
    <property type="match status" value="1"/>
</dbReference>
<reference evidence="3 4" key="1">
    <citation type="submission" date="2020-02" db="EMBL/GenBank/DDBJ databases">
        <title>Esox lucius (northern pike) genome, fEsoLuc1, primary haplotype.</title>
        <authorList>
            <person name="Myers G."/>
            <person name="Karagic N."/>
            <person name="Meyer A."/>
            <person name="Pippel M."/>
            <person name="Reichard M."/>
            <person name="Winkler S."/>
            <person name="Tracey A."/>
            <person name="Sims Y."/>
            <person name="Howe K."/>
            <person name="Rhie A."/>
            <person name="Formenti G."/>
            <person name="Durbin R."/>
            <person name="Fedrigo O."/>
            <person name="Jarvis E.D."/>
        </authorList>
    </citation>
    <scope>NUCLEOTIDE SEQUENCE [LARGE SCALE GENOMIC DNA]</scope>
</reference>
<evidence type="ECO:0000313" key="3">
    <source>
        <dbReference type="Ensembl" id="ENSELUP00000081172.1"/>
    </source>
</evidence>
<dbReference type="Ensembl" id="ENSELUT00000087546.1">
    <property type="protein sequence ID" value="ENSELUP00000088716.1"/>
    <property type="gene ID" value="ENSELUG00000036257.1"/>
</dbReference>
<evidence type="ECO:0000259" key="2">
    <source>
        <dbReference type="Pfam" id="PF15232"/>
    </source>
</evidence>
<dbReference type="InterPro" id="IPR052303">
    <property type="entry name" value="CEFIP"/>
</dbReference>
<feature type="region of interest" description="Disordered" evidence="1">
    <location>
        <begin position="1056"/>
        <end position="1078"/>
    </location>
</feature>
<dbReference type="Ensembl" id="ENSELUT00000106526.1">
    <property type="protein sequence ID" value="ENSELUP00000086484.1"/>
    <property type="gene ID" value="ENSELUG00000036257.1"/>
</dbReference>
<dbReference type="GeneTree" id="ENSGT00730000111645"/>
<reference evidence="3" key="2">
    <citation type="submission" date="2025-05" db="UniProtKB">
        <authorList>
            <consortium name="Ensembl"/>
        </authorList>
    </citation>
    <scope>IDENTIFICATION</scope>
</reference>
<dbReference type="Ensembl" id="ENSELUT00000089827.1">
    <property type="protein sequence ID" value="ENSELUP00000081172.1"/>
    <property type="gene ID" value="ENSELUG00000036257.1"/>
</dbReference>
<feature type="region of interest" description="Disordered" evidence="1">
    <location>
        <begin position="1231"/>
        <end position="1259"/>
    </location>
</feature>
<feature type="region of interest" description="Disordered" evidence="1">
    <location>
        <begin position="928"/>
        <end position="963"/>
    </location>
</feature>
<evidence type="ECO:0000313" key="4">
    <source>
        <dbReference type="Proteomes" id="UP000265140"/>
    </source>
</evidence>
<feature type="compositionally biased region" description="Polar residues" evidence="1">
    <location>
        <begin position="1231"/>
        <end position="1245"/>
    </location>
</feature>
<protein>
    <recommendedName>
        <fullName evidence="2">DUF4585 domain-containing protein</fullName>
    </recommendedName>
</protein>
<dbReference type="Proteomes" id="UP000265140">
    <property type="component" value="Chromosome 25"/>
</dbReference>
<sequence>MEAAEKTLPYRDDTGPYKKLLHGNKDKCSTETKNDSKYVDLDDLLDLKSKGTKPKVMHICDGNQLTVFKANSDSSGVKSPSVREFSDNIDKIYEEHSKDNWADWPVSEDPPMDTSLTKCNSKVDLGYGNSTEFQTKIVRLYCHVPSEFEELQYTDMYLNSKTEMDDSGSVVLTDNRVPDIIQDESHYITTHEIQLTELDHDLDYDSGRDIEDDNLVYSFVDYASFESNETTEGTLILEGRNQARCNNAHLRAAGCAVASTESELCDSDKCASSDESMCRNQYGSGNSEGQIHLSIKTSSRAINESNNVLEKERKSYHTKNVGSRSQLFFTSTDANSDAICDRSQYFIPAPGRQHLATKLRGKDLNEYSSGASSSISELDDADKEVRNLTARSFRSLACPYFDAINLSTSSESSLSEYGLGLNKWSAFVDLSYGNMSQSREQNRNTHKSATATFEMSKNAEFKRLNRMAISKKKGSQTNILSLNKNVSSPQHATTSTQNADFTCPFQPSSEVITLTKTLNFCCNVEAGSPERGNHIRSSDKDLGSRSMDNITASRPAKAGYEVSLQHINEGEIMEATNKKASFASNLLTNVISKKMQLEQERKMERGEIRDTHQTHSPCFHCKDLDGIRDRRTGRCVYGKYSDMGLGYTSNSVDEEWAVDSIPNSCDHKEVCTDALESLRSTNEAGLKVPKDACELIQEPLSHSENSAFKSWKEGEPGPQNEHDAITLFDGTFSTTDTSRDRELDAATLSSKLTKLSQLFVPGSMLQPKDKELRAQVPVNTSALIAQNEQWTGERHLRSDTGVTGGNVKGSNAPEIKIRLRSFEENKGNLNIANLLTPNVSYPVKTAADRVPHFTVRDIRDNKCTFQTPIHQVRDVRKLVKSSYPLDNSESKCTVAPPVTELQEKTTFKQKSDKNFPSSSVVIKCQSVNTNSSNKQPGLVRETPKRRQCENDQSSPKQSPECAKNEHAFQHRVTGRPRIGFTKHPNTEAKYKQEKIVEADERKMESKILNQAALEKLKAAVKTMEQLYVYDRNEWKRKSQAPRPITDSHVLSLIANEEHGGPKGLGAAGGSERLSTETNTGMLPETSKFQEKNSSLSIMQVPSTEETFKTQSQESKTFNNKSVFHLGSTFKTAIASSSSGGIDLSQTCFPSQTTSVVKSISSTSLTAPMSINIFPPKRALVDRGTYKSCPTPETLPQPIISGNPDSENYLTIPVESMRVSEIKLQNSNLEVTGSSFKTSKPSITNPKRTEQHSRQSLKQSPEVMEMRTVDTATIYHHSLPVAIQEANQPHVFCFSPTGPPLPTTPPRDDAFQLTQRKMLLDPTTGHYYLVDTPVQLATRRLFDPESGQYVDMAIPQPLPVKTVPVSPLTLSQGGVYNPTYMIYPGFLSSTLGAQVVMEHQVASQVAPHLKAEDKTMETGHGKCISGHVGGQAGNMAGAESPYYSTTGGSEPASAPGYQFTSLGSVTASDGKPPVISITSQQGPRIIAPPSFDGTTMSFVVEHR</sequence>
<proteinExistence type="predicted"/>
<gene>
    <name evidence="3" type="primary">C4orf54</name>
</gene>
<dbReference type="Ensembl" id="ENSELUT00000109650.1">
    <property type="protein sequence ID" value="ENSELUP00000094271.1"/>
    <property type="gene ID" value="ENSELUG00000036257.1"/>
</dbReference>
<evidence type="ECO:0000256" key="1">
    <source>
        <dbReference type="SAM" id="MobiDB-lite"/>
    </source>
</evidence>
<accession>A0AAY5K436</accession>
<dbReference type="InterPro" id="IPR027838">
    <property type="entry name" value="DUF4585"/>
</dbReference>
<organism evidence="3 4">
    <name type="scientific">Esox lucius</name>
    <name type="common">Northern pike</name>
    <dbReference type="NCBI Taxonomy" id="8010"/>
    <lineage>
        <taxon>Eukaryota</taxon>
        <taxon>Metazoa</taxon>
        <taxon>Chordata</taxon>
        <taxon>Craniata</taxon>
        <taxon>Vertebrata</taxon>
        <taxon>Euteleostomi</taxon>
        <taxon>Actinopterygii</taxon>
        <taxon>Neopterygii</taxon>
        <taxon>Teleostei</taxon>
        <taxon>Protacanthopterygii</taxon>
        <taxon>Esociformes</taxon>
        <taxon>Esocidae</taxon>
        <taxon>Esox</taxon>
    </lineage>
</organism>